<evidence type="ECO:0000256" key="3">
    <source>
        <dbReference type="ARBA" id="ARBA00022821"/>
    </source>
</evidence>
<proteinExistence type="predicted"/>
<evidence type="ECO:0000256" key="1">
    <source>
        <dbReference type="ARBA" id="ARBA00022737"/>
    </source>
</evidence>
<name>A0A5J4ZF24_9ASTE</name>
<dbReference type="Proteomes" id="UP000325577">
    <property type="component" value="Linkage Group LG8"/>
</dbReference>
<dbReference type="OrthoDB" id="5279713at2759"/>
<dbReference type="Gene3D" id="1.20.5.4130">
    <property type="match status" value="1"/>
</dbReference>
<dbReference type="CDD" id="cd14798">
    <property type="entry name" value="RX-CC_like"/>
    <property type="match status" value="1"/>
</dbReference>
<organism evidence="6 7">
    <name type="scientific">Nyssa sinensis</name>
    <dbReference type="NCBI Taxonomy" id="561372"/>
    <lineage>
        <taxon>Eukaryota</taxon>
        <taxon>Viridiplantae</taxon>
        <taxon>Streptophyta</taxon>
        <taxon>Embryophyta</taxon>
        <taxon>Tracheophyta</taxon>
        <taxon>Spermatophyta</taxon>
        <taxon>Magnoliopsida</taxon>
        <taxon>eudicotyledons</taxon>
        <taxon>Gunneridae</taxon>
        <taxon>Pentapetalae</taxon>
        <taxon>asterids</taxon>
        <taxon>Cornales</taxon>
        <taxon>Nyssaceae</taxon>
        <taxon>Nyssa</taxon>
    </lineage>
</organism>
<evidence type="ECO:0000313" key="7">
    <source>
        <dbReference type="Proteomes" id="UP000325577"/>
    </source>
</evidence>
<dbReference type="InterPro" id="IPR041118">
    <property type="entry name" value="Rx_N"/>
</dbReference>
<keyword evidence="2" id="KW-0547">Nucleotide-binding</keyword>
<accession>A0A5J4ZF24</accession>
<dbReference type="GO" id="GO:0005524">
    <property type="term" value="F:ATP binding"/>
    <property type="evidence" value="ECO:0007669"/>
    <property type="project" value="UniProtKB-KW"/>
</dbReference>
<keyword evidence="3" id="KW-0611">Plant defense</keyword>
<feature type="domain" description="Disease resistance N-terminal" evidence="5">
    <location>
        <begin position="9"/>
        <end position="96"/>
    </location>
</feature>
<sequence length="283" mass="32436">MAETVISAVVETIFQQLGSLALREIGMAWGIKDQLIKLKNTLSTVKAVLVDAEEQQASNHEVKDWLGKLKDAAYDADDVLDEFLTEDLRRQVEIRGSIKNKVRYFFSRSNPLAFTFKMGHKLKEIRDKLDEIAADRRNFHFMEHVSNTHIGNKVREETEPFIISSDVIGRDGDKMKIVELLVTSCKMHNLVVDLARSVAGSEWVIIDSKTNKISERVRHLLFRKSGLSGQEFPSYLEKVEKVQIGLRYLTFPRFIVTEWYNHDSNDQGQKGVNLSYHLGLKKV</sequence>
<dbReference type="InterPro" id="IPR038005">
    <property type="entry name" value="RX-like_CC"/>
</dbReference>
<dbReference type="AlphaFoldDB" id="A0A5J4ZF24"/>
<dbReference type="GO" id="GO:0006952">
    <property type="term" value="P:defense response"/>
    <property type="evidence" value="ECO:0007669"/>
    <property type="project" value="UniProtKB-KW"/>
</dbReference>
<protein>
    <recommendedName>
        <fullName evidence="5">Disease resistance N-terminal domain-containing protein</fullName>
    </recommendedName>
</protein>
<keyword evidence="1" id="KW-0677">Repeat</keyword>
<dbReference type="PANTHER" id="PTHR36766:SF61">
    <property type="entry name" value="NB-ARC DOMAIN DISEASE RESISTANCE PROTEIN"/>
    <property type="match status" value="1"/>
</dbReference>
<evidence type="ECO:0000313" key="6">
    <source>
        <dbReference type="EMBL" id="KAA8517233.1"/>
    </source>
</evidence>
<keyword evidence="4" id="KW-0067">ATP-binding</keyword>
<evidence type="ECO:0000256" key="2">
    <source>
        <dbReference type="ARBA" id="ARBA00022741"/>
    </source>
</evidence>
<evidence type="ECO:0000256" key="4">
    <source>
        <dbReference type="ARBA" id="ARBA00022840"/>
    </source>
</evidence>
<dbReference type="Pfam" id="PF18052">
    <property type="entry name" value="Rx_N"/>
    <property type="match status" value="1"/>
</dbReference>
<reference evidence="6 7" key="1">
    <citation type="submission" date="2019-09" db="EMBL/GenBank/DDBJ databases">
        <title>A chromosome-level genome assembly of the Chinese tupelo Nyssa sinensis.</title>
        <authorList>
            <person name="Yang X."/>
            <person name="Kang M."/>
            <person name="Yang Y."/>
            <person name="Xiong H."/>
            <person name="Wang M."/>
            <person name="Zhang Z."/>
            <person name="Wang Z."/>
            <person name="Wu H."/>
            <person name="Ma T."/>
            <person name="Liu J."/>
            <person name="Xi Z."/>
        </authorList>
    </citation>
    <scope>NUCLEOTIDE SEQUENCE [LARGE SCALE GENOMIC DNA]</scope>
    <source>
        <strain evidence="6">J267</strain>
        <tissue evidence="6">Leaf</tissue>
    </source>
</reference>
<evidence type="ECO:0000259" key="5">
    <source>
        <dbReference type="Pfam" id="PF18052"/>
    </source>
</evidence>
<dbReference type="PANTHER" id="PTHR36766">
    <property type="entry name" value="PLANT BROAD-SPECTRUM MILDEW RESISTANCE PROTEIN RPW8"/>
    <property type="match status" value="1"/>
</dbReference>
<dbReference type="EMBL" id="CM018051">
    <property type="protein sequence ID" value="KAA8517233.1"/>
    <property type="molecule type" value="Genomic_DNA"/>
</dbReference>
<keyword evidence="7" id="KW-1185">Reference proteome</keyword>
<gene>
    <name evidence="6" type="ORF">F0562_017515</name>
</gene>